<dbReference type="Pfam" id="PF07277">
    <property type="entry name" value="SapC"/>
    <property type="match status" value="1"/>
</dbReference>
<dbReference type="STRING" id="203122.Sde_2392"/>
<dbReference type="KEGG" id="sde:Sde_2392"/>
<reference evidence="1 2" key="1">
    <citation type="journal article" date="2008" name="PLoS Genet.">
        <title>Complete genome sequence of the complex carbohydrate-degrading marine bacterium, Saccharophagus degradans strain 2-40 T.</title>
        <authorList>
            <person name="Weiner R.M."/>
            <person name="Taylor L.E.II."/>
            <person name="Henrissat B."/>
            <person name="Hauser L."/>
            <person name="Land M."/>
            <person name="Coutinho P.M."/>
            <person name="Rancurel C."/>
            <person name="Saunders E.H."/>
            <person name="Longmire A.G."/>
            <person name="Zhang H."/>
            <person name="Bayer E.A."/>
            <person name="Gilbert H.J."/>
            <person name="Larimer F."/>
            <person name="Zhulin I.B."/>
            <person name="Ekborg N.A."/>
            <person name="Lamed R."/>
            <person name="Richardson P.M."/>
            <person name="Borovok I."/>
            <person name="Hutcheson S."/>
        </authorList>
    </citation>
    <scope>NUCLEOTIDE SEQUENCE [LARGE SCALE GENOMIC DNA]</scope>
    <source>
        <strain evidence="2">2-40 / ATCC 43961 / DSM 17024</strain>
    </source>
</reference>
<dbReference type="OrthoDB" id="8888710at2"/>
<name>Q21I27_SACD2</name>
<dbReference type="eggNOG" id="COG1262">
    <property type="taxonomic scope" value="Bacteria"/>
</dbReference>
<accession>Q21I27</accession>
<protein>
    <submittedName>
        <fullName evidence="1">SapC</fullName>
    </submittedName>
</protein>
<organism evidence="1 2">
    <name type="scientific">Saccharophagus degradans (strain 2-40 / ATCC 43961 / DSM 17024)</name>
    <dbReference type="NCBI Taxonomy" id="203122"/>
    <lineage>
        <taxon>Bacteria</taxon>
        <taxon>Pseudomonadati</taxon>
        <taxon>Pseudomonadota</taxon>
        <taxon>Gammaproteobacteria</taxon>
        <taxon>Cellvibrionales</taxon>
        <taxon>Cellvibrionaceae</taxon>
        <taxon>Saccharophagus</taxon>
    </lineage>
</organism>
<dbReference type="AlphaFoldDB" id="Q21I27"/>
<dbReference type="RefSeq" id="WP_011468869.1">
    <property type="nucleotide sequence ID" value="NC_007912.1"/>
</dbReference>
<dbReference type="HOGENOM" id="CLU_074824_0_0_6"/>
<dbReference type="GeneID" id="98614056"/>
<evidence type="ECO:0000313" key="1">
    <source>
        <dbReference type="EMBL" id="ABD81652.1"/>
    </source>
</evidence>
<evidence type="ECO:0000313" key="2">
    <source>
        <dbReference type="Proteomes" id="UP000001947"/>
    </source>
</evidence>
<sequence>MHTTKFVTLSQTEHKHLKIQPSKVEALGAQQTMVPVVINEFKKLCVQYPIVLTKNGDTGQFICVALLGFEKGENLFWQDEQWQGIYTPINISRQPFFIGQESSDAQPLLCIDTNSPCLSENTGEPLFNEQGEATAFLNNIKTLLSQLIAGQTHTQNFIDALIKHSLISPLTLDITLANKQNQKVNGLYSIDEAKLDALSNEALIELKQSGHLHAIYTMMDTLGHIYGLIQRKNERLKKLSD</sequence>
<dbReference type="InterPro" id="IPR010836">
    <property type="entry name" value="SapC"/>
</dbReference>
<proteinExistence type="predicted"/>
<dbReference type="Proteomes" id="UP000001947">
    <property type="component" value="Chromosome"/>
</dbReference>
<dbReference type="EMBL" id="CP000282">
    <property type="protein sequence ID" value="ABD81652.1"/>
    <property type="molecule type" value="Genomic_DNA"/>
</dbReference>
<keyword evidence="2" id="KW-1185">Reference proteome</keyword>
<gene>
    <name evidence="1" type="ordered locus">Sde_2392</name>
</gene>